<protein>
    <submittedName>
        <fullName evidence="4">Uncharacterized protein</fullName>
    </submittedName>
</protein>
<reference evidence="4 5" key="1">
    <citation type="submission" date="2015-10" db="EMBL/GenBank/DDBJ databases">
        <title>Full genome of DAOMC 229536 Phialocephala scopiformis, a fungal endophyte of spruce producing the potent anti-insectan compound rugulosin.</title>
        <authorList>
            <consortium name="DOE Joint Genome Institute"/>
            <person name="Walker A.K."/>
            <person name="Frasz S.L."/>
            <person name="Seifert K.A."/>
            <person name="Miller J.D."/>
            <person name="Mondo S.J."/>
            <person name="Labutti K."/>
            <person name="Lipzen A."/>
            <person name="Dockter R."/>
            <person name="Kennedy M."/>
            <person name="Grigoriev I.V."/>
            <person name="Spatafora J.W."/>
        </authorList>
    </citation>
    <scope>NUCLEOTIDE SEQUENCE [LARGE SCALE GENOMIC DNA]</scope>
    <source>
        <strain evidence="4 5">CBS 120377</strain>
    </source>
</reference>
<name>A0A132B395_MOLSC</name>
<evidence type="ECO:0000256" key="3">
    <source>
        <dbReference type="SAM" id="SignalP"/>
    </source>
</evidence>
<keyword evidence="2" id="KW-0472">Membrane</keyword>
<feature type="compositionally biased region" description="Low complexity" evidence="1">
    <location>
        <begin position="82"/>
        <end position="115"/>
    </location>
</feature>
<keyword evidence="2" id="KW-1133">Transmembrane helix</keyword>
<dbReference type="RefSeq" id="XP_018061233.1">
    <property type="nucleotide sequence ID" value="XM_018207256.1"/>
</dbReference>
<dbReference type="AlphaFoldDB" id="A0A132B395"/>
<evidence type="ECO:0000313" key="4">
    <source>
        <dbReference type="EMBL" id="KUJ06878.1"/>
    </source>
</evidence>
<sequence length="191" mass="19741">MLLHALLGAFLLSTANATRHHERGHFNIAREESVNLDLKQSTSTSTLTIQISINSYTPSFTSTSTPTSTSAAAASSSLLDPAAASTPQFPSAFPPSSSSPNLQESSSTTHNTTSNAQESSPSTTAATEPENPRTTPTPKETISVPATPLTDVNYHKSGSGEKLGVSWGGSLVLILGGLVVIVANVGFGVLF</sequence>
<feature type="region of interest" description="Disordered" evidence="1">
    <location>
        <begin position="82"/>
        <end position="152"/>
    </location>
</feature>
<keyword evidence="5" id="KW-1185">Reference proteome</keyword>
<dbReference type="InParanoid" id="A0A132B395"/>
<evidence type="ECO:0000313" key="5">
    <source>
        <dbReference type="Proteomes" id="UP000070700"/>
    </source>
</evidence>
<organism evidence="4 5">
    <name type="scientific">Mollisia scopiformis</name>
    <name type="common">Conifer needle endophyte fungus</name>
    <name type="synonym">Phialocephala scopiformis</name>
    <dbReference type="NCBI Taxonomy" id="149040"/>
    <lineage>
        <taxon>Eukaryota</taxon>
        <taxon>Fungi</taxon>
        <taxon>Dikarya</taxon>
        <taxon>Ascomycota</taxon>
        <taxon>Pezizomycotina</taxon>
        <taxon>Leotiomycetes</taxon>
        <taxon>Helotiales</taxon>
        <taxon>Mollisiaceae</taxon>
        <taxon>Mollisia</taxon>
    </lineage>
</organism>
<gene>
    <name evidence="4" type="ORF">LY89DRAFT_399721</name>
</gene>
<feature type="signal peptide" evidence="3">
    <location>
        <begin position="1"/>
        <end position="17"/>
    </location>
</feature>
<feature type="transmembrane region" description="Helical" evidence="2">
    <location>
        <begin position="167"/>
        <end position="190"/>
    </location>
</feature>
<keyword evidence="2" id="KW-0812">Transmembrane</keyword>
<dbReference type="Proteomes" id="UP000070700">
    <property type="component" value="Unassembled WGS sequence"/>
</dbReference>
<accession>A0A132B395</accession>
<evidence type="ECO:0000256" key="2">
    <source>
        <dbReference type="SAM" id="Phobius"/>
    </source>
</evidence>
<dbReference type="GeneID" id="28816982"/>
<dbReference type="EMBL" id="KQ947443">
    <property type="protein sequence ID" value="KUJ06878.1"/>
    <property type="molecule type" value="Genomic_DNA"/>
</dbReference>
<evidence type="ECO:0000256" key="1">
    <source>
        <dbReference type="SAM" id="MobiDB-lite"/>
    </source>
</evidence>
<feature type="compositionally biased region" description="Low complexity" evidence="1">
    <location>
        <begin position="123"/>
        <end position="141"/>
    </location>
</feature>
<proteinExistence type="predicted"/>
<keyword evidence="3" id="KW-0732">Signal</keyword>
<feature type="chain" id="PRO_5007287803" evidence="3">
    <location>
        <begin position="18"/>
        <end position="191"/>
    </location>
</feature>
<dbReference type="KEGG" id="psco:LY89DRAFT_399721"/>